<comment type="caution">
    <text evidence="5">The sequence shown here is derived from an EMBL/GenBank/DDBJ whole genome shotgun (WGS) entry which is preliminary data.</text>
</comment>
<dbReference type="STRING" id="74557.A0A1V9Z2P4"/>
<dbReference type="PANTHER" id="PTHR24171:SF8">
    <property type="entry name" value="BRCA1-ASSOCIATED RING DOMAIN PROTEIN 1"/>
    <property type="match status" value="1"/>
</dbReference>
<dbReference type="EMBL" id="JNBS01002337">
    <property type="protein sequence ID" value="OQR92305.1"/>
    <property type="molecule type" value="Genomic_DNA"/>
</dbReference>
<accession>A0A1V9Z2P4</accession>
<name>A0A1V9Z2P4_9STRA</name>
<dbReference type="GO" id="GO:0085020">
    <property type="term" value="P:protein K6-linked ubiquitination"/>
    <property type="evidence" value="ECO:0007669"/>
    <property type="project" value="TreeGrafter"/>
</dbReference>
<evidence type="ECO:0000256" key="4">
    <source>
        <dbReference type="SAM" id="MobiDB-lite"/>
    </source>
</evidence>
<dbReference type="SMART" id="SM00248">
    <property type="entry name" value="ANK"/>
    <property type="match status" value="3"/>
</dbReference>
<dbReference type="GO" id="GO:0004842">
    <property type="term" value="F:ubiquitin-protein transferase activity"/>
    <property type="evidence" value="ECO:0007669"/>
    <property type="project" value="TreeGrafter"/>
</dbReference>
<dbReference type="InterPro" id="IPR002110">
    <property type="entry name" value="Ankyrin_rpt"/>
</dbReference>
<dbReference type="Proteomes" id="UP000243217">
    <property type="component" value="Unassembled WGS sequence"/>
</dbReference>
<evidence type="ECO:0000256" key="3">
    <source>
        <dbReference type="PROSITE-ProRule" id="PRU00023"/>
    </source>
</evidence>
<organism evidence="5 6">
    <name type="scientific">Thraustotheca clavata</name>
    <dbReference type="NCBI Taxonomy" id="74557"/>
    <lineage>
        <taxon>Eukaryota</taxon>
        <taxon>Sar</taxon>
        <taxon>Stramenopiles</taxon>
        <taxon>Oomycota</taxon>
        <taxon>Saprolegniomycetes</taxon>
        <taxon>Saprolegniales</taxon>
        <taxon>Achlyaceae</taxon>
        <taxon>Thraustotheca</taxon>
    </lineage>
</organism>
<feature type="region of interest" description="Disordered" evidence="4">
    <location>
        <begin position="212"/>
        <end position="245"/>
    </location>
</feature>
<evidence type="ECO:0000313" key="6">
    <source>
        <dbReference type="Proteomes" id="UP000243217"/>
    </source>
</evidence>
<dbReference type="PROSITE" id="PS50088">
    <property type="entry name" value="ANK_REPEAT"/>
    <property type="match status" value="2"/>
</dbReference>
<proteinExistence type="predicted"/>
<reference evidence="5 6" key="1">
    <citation type="journal article" date="2014" name="Genome Biol. Evol.">
        <title>The secreted proteins of Achlya hypogyna and Thraustotheca clavata identify the ancestral oomycete secretome and reveal gene acquisitions by horizontal gene transfer.</title>
        <authorList>
            <person name="Misner I."/>
            <person name="Blouin N."/>
            <person name="Leonard G."/>
            <person name="Richards T.A."/>
            <person name="Lane C.E."/>
        </authorList>
    </citation>
    <scope>NUCLEOTIDE SEQUENCE [LARGE SCALE GENOMIC DNA]</scope>
    <source>
        <strain evidence="5 6">ATCC 34112</strain>
    </source>
</reference>
<dbReference type="Gene3D" id="1.25.40.20">
    <property type="entry name" value="Ankyrin repeat-containing domain"/>
    <property type="match status" value="1"/>
</dbReference>
<gene>
    <name evidence="5" type="ORF">THRCLA_08727</name>
</gene>
<sequence length="326" mass="36754">MRLAREVEYRAINRRNPILLLKFLGSCKSKLKYVNGSVKVSNDLSLLVRHAVDGHLDELRDLCKRKPRLLKTIDRFGMTALHWGEYFAISSMNLSFIVACYAGKLPAVIILIEYGSNVNQTDAHQRNALHQACRKGHTDMIEYLVIVHGMDVDCKSKNGDTPLHKAVLSGSPGATLLLLYYGADPHIKNSNNMDAIQEAQQKIKQTILRAKKNTHEHPAEKHHGDSVEENRDSSHQHVSGDGSNVQIPFGCNNSTTEEIPVVKPSNPRRTLRASTTKVILHLRQKQALGQYEVIAQIFNLYEAKKIDSSVAEKWNAFLEEYTKIRI</sequence>
<feature type="repeat" description="ANK" evidence="3">
    <location>
        <begin position="158"/>
        <end position="190"/>
    </location>
</feature>
<keyword evidence="2 3" id="KW-0040">ANK repeat</keyword>
<protein>
    <submittedName>
        <fullName evidence="5">Uncharacterized protein</fullName>
    </submittedName>
</protein>
<dbReference type="PROSITE" id="PS50297">
    <property type="entry name" value="ANK_REP_REGION"/>
    <property type="match status" value="1"/>
</dbReference>
<dbReference type="Pfam" id="PF12796">
    <property type="entry name" value="Ank_2"/>
    <property type="match status" value="1"/>
</dbReference>
<feature type="repeat" description="ANK" evidence="3">
    <location>
        <begin position="124"/>
        <end position="157"/>
    </location>
</feature>
<dbReference type="InterPro" id="IPR036770">
    <property type="entry name" value="Ankyrin_rpt-contain_sf"/>
</dbReference>
<dbReference type="AlphaFoldDB" id="A0A1V9Z2P4"/>
<dbReference type="OrthoDB" id="20872at2759"/>
<feature type="compositionally biased region" description="Basic and acidic residues" evidence="4">
    <location>
        <begin position="213"/>
        <end position="235"/>
    </location>
</feature>
<keyword evidence="6" id="KW-1185">Reference proteome</keyword>
<evidence type="ECO:0000256" key="2">
    <source>
        <dbReference type="ARBA" id="ARBA00023043"/>
    </source>
</evidence>
<dbReference type="SUPFAM" id="SSF48403">
    <property type="entry name" value="Ankyrin repeat"/>
    <property type="match status" value="1"/>
</dbReference>
<evidence type="ECO:0000313" key="5">
    <source>
        <dbReference type="EMBL" id="OQR92305.1"/>
    </source>
</evidence>
<keyword evidence="1" id="KW-0677">Repeat</keyword>
<evidence type="ECO:0000256" key="1">
    <source>
        <dbReference type="ARBA" id="ARBA00022737"/>
    </source>
</evidence>
<dbReference type="PANTHER" id="PTHR24171">
    <property type="entry name" value="ANKYRIN REPEAT DOMAIN-CONTAINING PROTEIN 39-RELATED"/>
    <property type="match status" value="1"/>
</dbReference>